<organism evidence="2 3">
    <name type="scientific">Chlorobaculum thiosulfatiphilum</name>
    <name type="common">Chlorobium limicola f.sp. thiosulfatophilum</name>
    <dbReference type="NCBI Taxonomy" id="115852"/>
    <lineage>
        <taxon>Bacteria</taxon>
        <taxon>Pseudomonadati</taxon>
        <taxon>Chlorobiota</taxon>
        <taxon>Chlorobiia</taxon>
        <taxon>Chlorobiales</taxon>
        <taxon>Chlorobiaceae</taxon>
        <taxon>Chlorobaculum</taxon>
    </lineage>
</organism>
<gene>
    <name evidence="2" type="ORF">FGF66_06115</name>
</gene>
<keyword evidence="1" id="KW-0812">Transmembrane</keyword>
<feature type="transmembrane region" description="Helical" evidence="1">
    <location>
        <begin position="834"/>
        <end position="857"/>
    </location>
</feature>
<dbReference type="EMBL" id="VDCH01000010">
    <property type="protein sequence ID" value="TNJ38985.1"/>
    <property type="molecule type" value="Genomic_DNA"/>
</dbReference>
<feature type="transmembrane region" description="Helical" evidence="1">
    <location>
        <begin position="640"/>
        <end position="663"/>
    </location>
</feature>
<keyword evidence="1" id="KW-1133">Transmembrane helix</keyword>
<dbReference type="OrthoDB" id="8977141at2"/>
<evidence type="ECO:0000313" key="3">
    <source>
        <dbReference type="Proteomes" id="UP000308271"/>
    </source>
</evidence>
<feature type="transmembrane region" description="Helical" evidence="1">
    <location>
        <begin position="771"/>
        <end position="790"/>
    </location>
</feature>
<keyword evidence="1" id="KW-0472">Membrane</keyword>
<reference evidence="2 3" key="1">
    <citation type="submission" date="2019-05" db="EMBL/GenBank/DDBJ databases">
        <title>Draft Whole-Genome sequence of the green sulfur bacterium Chlorobaculum thiosulfatiphilum DSM 249.</title>
        <authorList>
            <person name="Meyer T.E."/>
            <person name="Kyndt J.A."/>
        </authorList>
    </citation>
    <scope>NUCLEOTIDE SEQUENCE [LARGE SCALE GENOMIC DNA]</scope>
    <source>
        <strain evidence="2 3">DSM 249</strain>
    </source>
</reference>
<sequence>MLNSKRINRPKASRHYVVVAHGIGDQKLNTTIPSVVQRFAEVRQKHSKNTYEFVIPASLSSQSVRSETEKLGWSEFRGIPVRLDDLKEDFDGAPPTKTAGENFRFVEMHWQDILQRHQEDFASDLEVWSKAMLDRLQDKAITPEGWLPRWAEPMLDSIARVAVPLKKMLAFKFSPQVKYVANDYMGDVHLYGDYARTRGESVRHFHATLTKLMFYDFLDWRKRELQVSRLNHEALHAEPYQKPEITVIAHSLGSIMCFDALVYAHAKREVREASSESIEFVSSFPFFGYRQPSKEENGVWGKHVGQLERFVKDVDGRLIEMAVYDFIKKHFSDIFEMLDACLRRNGFSEERIDNERTSLFQLLRGEHLVDQWRKAGDNAVIERIANALETQKTPDQDDIIKFAKQACVKDDVALGERIRAIFDGIKNDPLIFAQEIYKNFRDFRDSYWDSFLKGFSVTDCEREDCDRAQFFVQEDTKEPPKINSAVSSSIPFLLWKNCVRNFITIGSPIDKYIALWRQNYKHLGLYKEYDKNFGIGQYDFPSDSDDKIKHYNFCDEQDPVGHHLDMSRKTDVYGHIFSNPEKSDIVYQRYGVPGLAHNMYWEDDDLFKGILEQIIDDSESSVDLTSKEFRLKKNAKKQGFLWAYFRIPLMVSLITSLLITYSMNSMFNKHMFSGVLWLLITLYLWVTPGFSKFFMQRRNPENINKSTLRIFLENLFSKGLFSLLLSVAVKWRRILVVQAEGPKGVCENDNIYLRIQTHEDKLVWVQFLGRWLARFVGAALLLAWLGWLTGSYLPRNSIVNTGWEGLISVLRLWFSEQPIFPYNLFGNLVTNITVFFGLSALVIYLSVLLWELIYFFYIRKTLRT</sequence>
<comment type="caution">
    <text evidence="2">The sequence shown here is derived from an EMBL/GenBank/DDBJ whole genome shotgun (WGS) entry which is preliminary data.</text>
</comment>
<dbReference type="Proteomes" id="UP000308271">
    <property type="component" value="Unassembled WGS sequence"/>
</dbReference>
<dbReference type="RefSeq" id="WP_139456793.1">
    <property type="nucleotide sequence ID" value="NZ_VDCH01000010.1"/>
</dbReference>
<feature type="transmembrane region" description="Helical" evidence="1">
    <location>
        <begin position="675"/>
        <end position="695"/>
    </location>
</feature>
<accession>A0A5C4S6P7</accession>
<proteinExistence type="predicted"/>
<keyword evidence="3" id="KW-1185">Reference proteome</keyword>
<dbReference type="AlphaFoldDB" id="A0A5C4S6P7"/>
<name>A0A5C4S6P7_CHLTI</name>
<evidence type="ECO:0000256" key="1">
    <source>
        <dbReference type="SAM" id="Phobius"/>
    </source>
</evidence>
<protein>
    <submittedName>
        <fullName evidence="2">Uncharacterized protein</fullName>
    </submittedName>
</protein>
<feature type="transmembrane region" description="Helical" evidence="1">
    <location>
        <begin position="707"/>
        <end position="729"/>
    </location>
</feature>
<evidence type="ECO:0000313" key="2">
    <source>
        <dbReference type="EMBL" id="TNJ38985.1"/>
    </source>
</evidence>